<evidence type="ECO:0000259" key="1">
    <source>
        <dbReference type="Pfam" id="PF02120"/>
    </source>
</evidence>
<dbReference type="RefSeq" id="WP_214298337.1">
    <property type="nucleotide sequence ID" value="NZ_JAHDYS010000007.1"/>
</dbReference>
<dbReference type="Proteomes" id="UP000784128">
    <property type="component" value="Unassembled WGS sequence"/>
</dbReference>
<evidence type="ECO:0000313" key="3">
    <source>
        <dbReference type="Proteomes" id="UP000784128"/>
    </source>
</evidence>
<keyword evidence="2" id="KW-0282">Flagellum</keyword>
<keyword evidence="3" id="KW-1185">Reference proteome</keyword>
<dbReference type="Pfam" id="PF02120">
    <property type="entry name" value="Flg_hook"/>
    <property type="match status" value="1"/>
</dbReference>
<reference evidence="2 3" key="1">
    <citation type="submission" date="2021-05" db="EMBL/GenBank/DDBJ databases">
        <title>The draft genome of Geobacter chapellei DSM 13688.</title>
        <authorList>
            <person name="Xu Z."/>
            <person name="Masuda Y."/>
            <person name="Itoh H."/>
            <person name="Senoo K."/>
        </authorList>
    </citation>
    <scope>NUCLEOTIDE SEQUENCE [LARGE SCALE GENOMIC DNA]</scope>
    <source>
        <strain evidence="2 3">DSM 13688</strain>
    </source>
</reference>
<evidence type="ECO:0000313" key="2">
    <source>
        <dbReference type="EMBL" id="MBT1071962.1"/>
    </source>
</evidence>
<keyword evidence="2" id="KW-0966">Cell projection</keyword>
<proteinExistence type="predicted"/>
<sequence length="737" mass="78554">MPVNTDIQQQVFDLLSRTSTLSFVSADGEATGQLGFTPGQRVTAEVLSLLPNQLTQVRVGNEQFNLKLPMAARGGQSLELTFVSESPRVTFAIARPGGSAPPVSLSDASRLLGLLIGNEQLDDPQIRSSLHGIGDLLRRTSGEAGVLANLMDEALTYGGGREPKTVLPLIAGTEADLSDEQIAQSGGATPERTRLASFETSASQILQHIARSSRFILTEAVNQPLTPLPLLPGDEVDAAVLGTLPGGKTFVRLAGATLELQLSRSVSEGDILRLTYISSQPKLLFALAKSSQGMETGALSEAGRWLSVLEHSAGGASSQQMYVLERLNTILKNLPPDSPAFTAIMDEAITYQSLVQSSEPAGEKHGAQIGPTLVASQQATLQPGSGIILSNDMEKLLQALIKGDRLALLESLNQQAVPPGIFPGQQLKAEVLSVLGGGRFMVLVAGQMLEFNMPKATQRGDIVSLFFITADPSPTFLATRFGRPGDSRVSDTGRWLSNYTGAAAEQVIAPRTGTLLQTLLQEPPVDAGKVSNMLRQGLGESGLFYESHLARWFGGDYKLSDVLREPQGRLSDHKQLASVSLPEQDHVSTVQKPGSFEIMEAAFKKAGSNPGPEGIADQRALPIVREQLEALQSGQILFRGELFPGQPLEWSVREREARRTSQGDQERSWDTTISLDLPHLGAIVAKLTLDGGKIAIDLQVGDAAGAEILSTGRSGLVEQFQAAGLIPGKIGVRHEAC</sequence>
<organism evidence="2 3">
    <name type="scientific">Pelotalea chapellei</name>
    <dbReference type="NCBI Taxonomy" id="44671"/>
    <lineage>
        <taxon>Bacteria</taxon>
        <taxon>Pseudomonadati</taxon>
        <taxon>Thermodesulfobacteriota</taxon>
        <taxon>Desulfuromonadia</taxon>
        <taxon>Geobacterales</taxon>
        <taxon>Geobacteraceae</taxon>
        <taxon>Pelotalea</taxon>
    </lineage>
</organism>
<keyword evidence="2" id="KW-0969">Cilium</keyword>
<dbReference type="InterPro" id="IPR038610">
    <property type="entry name" value="FliK-like_C_sf"/>
</dbReference>
<protein>
    <submittedName>
        <fullName evidence="2">Flagellar hook-length control protein FliK</fullName>
    </submittedName>
</protein>
<name>A0ABS5U8G7_9BACT</name>
<accession>A0ABS5U8G7</accession>
<gene>
    <name evidence="2" type="ORF">KJB30_09215</name>
</gene>
<dbReference type="Gene3D" id="3.30.750.140">
    <property type="match status" value="1"/>
</dbReference>
<dbReference type="InterPro" id="IPR021136">
    <property type="entry name" value="Flagellar_hook_control-like_C"/>
</dbReference>
<dbReference type="EMBL" id="JAHDYS010000007">
    <property type="protein sequence ID" value="MBT1071962.1"/>
    <property type="molecule type" value="Genomic_DNA"/>
</dbReference>
<comment type="caution">
    <text evidence="2">The sequence shown here is derived from an EMBL/GenBank/DDBJ whole genome shotgun (WGS) entry which is preliminary data.</text>
</comment>
<feature type="domain" description="Flagellar hook-length control protein-like C-terminal" evidence="1">
    <location>
        <begin position="659"/>
        <end position="734"/>
    </location>
</feature>